<evidence type="ECO:0000259" key="4">
    <source>
        <dbReference type="Pfam" id="PF07731"/>
    </source>
</evidence>
<proteinExistence type="predicted"/>
<gene>
    <name evidence="6" type="ORF">EV693_11049</name>
</gene>
<dbReference type="OrthoDB" id="9757546at2"/>
<dbReference type="GO" id="GO:0005507">
    <property type="term" value="F:copper ion binding"/>
    <property type="evidence" value="ECO:0007669"/>
    <property type="project" value="InterPro"/>
</dbReference>
<dbReference type="Gene3D" id="2.60.40.420">
    <property type="entry name" value="Cupredoxins - blue copper proteins"/>
    <property type="match status" value="3"/>
</dbReference>
<evidence type="ECO:0000259" key="5">
    <source>
        <dbReference type="Pfam" id="PF07732"/>
    </source>
</evidence>
<keyword evidence="3" id="KW-0131">Cell cycle</keyword>
<dbReference type="PROSITE" id="PS51318">
    <property type="entry name" value="TAT"/>
    <property type="match status" value="1"/>
</dbReference>
<dbReference type="SUPFAM" id="SSF49503">
    <property type="entry name" value="Cupredoxins"/>
    <property type="match status" value="3"/>
</dbReference>
<evidence type="ECO:0000256" key="2">
    <source>
        <dbReference type="ARBA" id="ARBA00022764"/>
    </source>
</evidence>
<dbReference type="InterPro" id="IPR045087">
    <property type="entry name" value="Cu-oxidase_fam"/>
</dbReference>
<dbReference type="PANTHER" id="PTHR48267:SF1">
    <property type="entry name" value="BILIRUBIN OXIDASE"/>
    <property type="match status" value="1"/>
</dbReference>
<dbReference type="CDD" id="cd13867">
    <property type="entry name" value="CuRO_2_CueO_FtsP"/>
    <property type="match status" value="1"/>
</dbReference>
<dbReference type="PANTHER" id="PTHR48267">
    <property type="entry name" value="CUPREDOXIN SUPERFAMILY PROTEIN"/>
    <property type="match status" value="1"/>
</dbReference>
<feature type="domain" description="Plastocyanin-like" evidence="4">
    <location>
        <begin position="338"/>
        <end position="437"/>
    </location>
</feature>
<dbReference type="GO" id="GO:0016491">
    <property type="term" value="F:oxidoreductase activity"/>
    <property type="evidence" value="ECO:0007669"/>
    <property type="project" value="InterPro"/>
</dbReference>
<evidence type="ECO:0000313" key="6">
    <source>
        <dbReference type="EMBL" id="TCP16669.1"/>
    </source>
</evidence>
<comment type="caution">
    <text evidence="6">The sequence shown here is derived from an EMBL/GenBank/DDBJ whole genome shotgun (WGS) entry which is preliminary data.</text>
</comment>
<organism evidence="6 7">
    <name type="scientific">Nicoletella semolina</name>
    <dbReference type="NCBI Taxonomy" id="271160"/>
    <lineage>
        <taxon>Bacteria</taxon>
        <taxon>Pseudomonadati</taxon>
        <taxon>Pseudomonadota</taxon>
        <taxon>Gammaproteobacteria</taxon>
        <taxon>Pasteurellales</taxon>
        <taxon>Pasteurellaceae</taxon>
        <taxon>Nicoletella</taxon>
    </lineage>
</organism>
<dbReference type="EMBL" id="SLXJ01000010">
    <property type="protein sequence ID" value="TCP16669.1"/>
    <property type="molecule type" value="Genomic_DNA"/>
</dbReference>
<dbReference type="Pfam" id="PF07732">
    <property type="entry name" value="Cu-oxidase_3"/>
    <property type="match status" value="1"/>
</dbReference>
<dbReference type="Proteomes" id="UP000295537">
    <property type="component" value="Unassembled WGS sequence"/>
</dbReference>
<keyword evidence="7" id="KW-1185">Reference proteome</keyword>
<dbReference type="InterPro" id="IPR011706">
    <property type="entry name" value="Cu-oxidase_C"/>
</dbReference>
<sequence>MKISRRQFLTRSSLAGAITLTSGHILAQQRPKLVIPPLIEMGRGRPIRLDFRPAQTQFNAGQLVDIWGANGRYLAPTVRVKSGSFAKLNYVNNLPQAISINVQGLLAPTEMIGSMQRKLASGESWSPVVAIQQAACTGWYHAETMLHSAYQIYRGLAGLWIIEDEKSRTPTLPRKYGVDDIPLILQDQLISKEGKQLLDTHASQFLGNRLFVNGQESPYLNVPRGWVRLRIVNASLSRQYDLRLDNGKPLWLIATGAGFLAEPLEQISISLAPSERAELLIDLSDGEKVSLISGQIRHFFYKIEQLFSDHNDLQNNVVLELRPEGLAPAFRPSVQLPPFDETDFHLSISNQRTFSIRPLDFLINKQRFDPKRIDFSAKKGTVERWHIHSYSAIGFTLQGATFIVETRSGESEPYSKLAWRDTVWIEKDEEITLLVRFQHLANEKLPFSFGVSDFMLRDRGCMGQFTVVE</sequence>
<keyword evidence="2" id="KW-0574">Periplasm</keyword>
<feature type="domain" description="Plastocyanin-like" evidence="5">
    <location>
        <begin position="55"/>
        <end position="166"/>
    </location>
</feature>
<evidence type="ECO:0000313" key="7">
    <source>
        <dbReference type="Proteomes" id="UP000295537"/>
    </source>
</evidence>
<evidence type="ECO:0000256" key="1">
    <source>
        <dbReference type="ARBA" id="ARBA00022618"/>
    </source>
</evidence>
<dbReference type="InterPro" id="IPR008972">
    <property type="entry name" value="Cupredoxin"/>
</dbReference>
<accession>A0A4R2N6W1</accession>
<keyword evidence="1" id="KW-0132">Cell division</keyword>
<dbReference type="AlphaFoldDB" id="A0A4R2N6W1"/>
<name>A0A4R2N6W1_9PAST</name>
<dbReference type="RefSeq" id="WP_132501666.1">
    <property type="nucleotide sequence ID" value="NZ_LVXA01000001.1"/>
</dbReference>
<dbReference type="GO" id="GO:0051301">
    <property type="term" value="P:cell division"/>
    <property type="evidence" value="ECO:0007669"/>
    <property type="project" value="UniProtKB-KW"/>
</dbReference>
<protein>
    <submittedName>
        <fullName evidence="6">Suppressor of ftsI</fullName>
    </submittedName>
</protein>
<dbReference type="Pfam" id="PF07731">
    <property type="entry name" value="Cu-oxidase_2"/>
    <property type="match status" value="1"/>
</dbReference>
<dbReference type="InterPro" id="IPR006311">
    <property type="entry name" value="TAT_signal"/>
</dbReference>
<evidence type="ECO:0000256" key="3">
    <source>
        <dbReference type="ARBA" id="ARBA00023306"/>
    </source>
</evidence>
<dbReference type="InterPro" id="IPR011707">
    <property type="entry name" value="Cu-oxidase-like_N"/>
</dbReference>
<reference evidence="6 7" key="1">
    <citation type="submission" date="2019-03" db="EMBL/GenBank/DDBJ databases">
        <title>Genomic Encyclopedia of Type Strains, Phase IV (KMG-IV): sequencing the most valuable type-strain genomes for metagenomic binning, comparative biology and taxonomic classification.</title>
        <authorList>
            <person name="Goeker M."/>
        </authorList>
    </citation>
    <scope>NUCLEOTIDE SEQUENCE [LARGE SCALE GENOMIC DNA]</scope>
    <source>
        <strain evidence="6 7">DSM 16380</strain>
    </source>
</reference>